<dbReference type="InterPro" id="IPR020568">
    <property type="entry name" value="Ribosomal_Su5_D2-typ_SF"/>
</dbReference>
<comment type="caution">
    <text evidence="12">The sequence shown here is derived from an EMBL/GenBank/DDBJ whole genome shotgun (WGS) entry which is preliminary data.</text>
</comment>
<dbReference type="CDD" id="cd16927">
    <property type="entry name" value="HATPase_Hsp90-like"/>
    <property type="match status" value="1"/>
</dbReference>
<proteinExistence type="inferred from homology"/>
<evidence type="ECO:0000256" key="3">
    <source>
        <dbReference type="ARBA" id="ARBA00022490"/>
    </source>
</evidence>
<dbReference type="Gene3D" id="1.20.120.790">
    <property type="entry name" value="Heat shock protein 90, C-terminal domain"/>
    <property type="match status" value="1"/>
</dbReference>
<sequence>MTVEKMEFKTEVKQLLDLMIHSLYSHKEVFLRELVSNASDAIDRAKYESLTNQDIAENDGAWRIKIITDEAAGTLTVSDNGIGMTKDEAIQALGTIARSGTKEFLQALQQKEIKDNPELIGQFGVGFYSSFMVADKVTVISRKAGQNGNGGVKWESTGDGSFTVEDVDKAGKGTDVILHLNRDERKYLKEWEIKDIIRRYSDFIEHPIVMDVEREKQSEIDKTQRVRIKEEETLNSMKAIWLRDKGDIPEEEYNEFYKHIAHDFTNPAKVIHYKAEGTSEFAALLYIPGKAPFNILYKDYKMGPALYVRRVQIMDHCEELLPPYLRFVKGVVDSSDLPLNVSREILQNNRQIDLIKTNLTKKVLDTLADMKRDENDKYLEFYKEFGRVIKEGIHYDFARGEAIADLLLFPSTRTGESKLRTLQEYVEGMKDDQQEIYYAGGTSVTEILKSPYMEAFSEKDYEVLVMVDDIDDFIFSGFEYKGKKMKSILKGDIHLDKKADADQEKVKKEFDRLIELIKDHLKDHIKDVRFSGRLTGSACCLVADEHDMDPQMEKLLKTMGQDVPAAKRILEINPNHPLFAAMNTVFEKDKNNPILKEFIQVLYDQALLLEGSKPKDPGAFTRIVTTLMVENLEKNLSA</sequence>
<dbReference type="GO" id="GO:0051082">
    <property type="term" value="F:unfolded protein binding"/>
    <property type="evidence" value="ECO:0007669"/>
    <property type="project" value="UniProtKB-UniRule"/>
</dbReference>
<evidence type="ECO:0000256" key="2">
    <source>
        <dbReference type="ARBA" id="ARBA00008239"/>
    </source>
</evidence>
<dbReference type="Gene3D" id="3.30.565.10">
    <property type="entry name" value="Histidine kinase-like ATPase, C-terminal domain"/>
    <property type="match status" value="1"/>
</dbReference>
<dbReference type="PIRSF" id="PIRSF002583">
    <property type="entry name" value="Hsp90"/>
    <property type="match status" value="1"/>
</dbReference>
<dbReference type="PANTHER" id="PTHR11528">
    <property type="entry name" value="HEAT SHOCK PROTEIN 90 FAMILY MEMBER"/>
    <property type="match status" value="1"/>
</dbReference>
<dbReference type="PRINTS" id="PR00775">
    <property type="entry name" value="HEATSHOCK90"/>
</dbReference>
<comment type="caution">
    <text evidence="10">Lacks conserved residue(s) required for the propagation of feature annotation.</text>
</comment>
<dbReference type="GO" id="GO:0016887">
    <property type="term" value="F:ATP hydrolysis activity"/>
    <property type="evidence" value="ECO:0007669"/>
    <property type="project" value="InterPro"/>
</dbReference>
<evidence type="ECO:0000256" key="1">
    <source>
        <dbReference type="ARBA" id="ARBA00004496"/>
    </source>
</evidence>
<evidence type="ECO:0000256" key="7">
    <source>
        <dbReference type="ARBA" id="ARBA00023186"/>
    </source>
</evidence>
<reference evidence="12" key="2">
    <citation type="submission" date="2020-01" db="EMBL/GenBank/DDBJ databases">
        <authorList>
            <person name="Campanaro S."/>
        </authorList>
    </citation>
    <scope>NUCLEOTIDE SEQUENCE</scope>
    <source>
        <strain evidence="12">AS06rmzACSIP_7</strain>
    </source>
</reference>
<dbReference type="InterPro" id="IPR001404">
    <property type="entry name" value="Hsp90_fam"/>
</dbReference>
<dbReference type="GO" id="GO:0140662">
    <property type="term" value="F:ATP-dependent protein folding chaperone"/>
    <property type="evidence" value="ECO:0007669"/>
    <property type="project" value="InterPro"/>
</dbReference>
<accession>A0A971S1P6</accession>
<evidence type="ECO:0000256" key="9">
    <source>
        <dbReference type="ARBA" id="ARBA00070675"/>
    </source>
</evidence>
<reference evidence="12" key="1">
    <citation type="journal article" date="2020" name="Biotechnol. Biofuels">
        <title>New insights from the biogas microbiome by comprehensive genome-resolved metagenomics of nearly 1600 species originating from multiple anaerobic digesters.</title>
        <authorList>
            <person name="Campanaro S."/>
            <person name="Treu L."/>
            <person name="Rodriguez-R L.M."/>
            <person name="Kovalovszki A."/>
            <person name="Ziels R.M."/>
            <person name="Maus I."/>
            <person name="Zhu X."/>
            <person name="Kougias P.G."/>
            <person name="Basile A."/>
            <person name="Luo G."/>
            <person name="Schluter A."/>
            <person name="Konstantinidis K.T."/>
            <person name="Angelidaki I."/>
        </authorList>
    </citation>
    <scope>NUCLEOTIDE SEQUENCE</scope>
    <source>
        <strain evidence="12">AS06rmzACSIP_7</strain>
    </source>
</reference>
<dbReference type="Pfam" id="PF00183">
    <property type="entry name" value="HSP90"/>
    <property type="match status" value="1"/>
</dbReference>
<gene>
    <name evidence="10 12" type="primary">htpG</name>
    <name evidence="12" type="ORF">GXY80_09755</name>
</gene>
<feature type="binding site" evidence="11">
    <location>
        <position position="79"/>
    </location>
    <ligand>
        <name>ATP</name>
        <dbReference type="ChEBI" id="CHEBI:30616"/>
    </ligand>
</feature>
<dbReference type="EMBL" id="JAAYEE010000167">
    <property type="protein sequence ID" value="NLW35749.1"/>
    <property type="molecule type" value="Genomic_DNA"/>
</dbReference>
<keyword evidence="4 10" id="KW-0547">Nucleotide-binding</keyword>
<evidence type="ECO:0000256" key="8">
    <source>
        <dbReference type="ARBA" id="ARBA00058590"/>
    </source>
</evidence>
<dbReference type="FunFam" id="3.30.230.80:FF:000002">
    <property type="entry name" value="Molecular chaperone HtpG"/>
    <property type="match status" value="1"/>
</dbReference>
<dbReference type="Pfam" id="PF13589">
    <property type="entry name" value="HATPase_c_3"/>
    <property type="match status" value="1"/>
</dbReference>
<evidence type="ECO:0000256" key="10">
    <source>
        <dbReference type="HAMAP-Rule" id="MF_00505"/>
    </source>
</evidence>
<comment type="similarity">
    <text evidence="2 10">Belongs to the heat shock protein 90 family.</text>
</comment>
<evidence type="ECO:0000256" key="11">
    <source>
        <dbReference type="PIRSR" id="PIRSR002583-1"/>
    </source>
</evidence>
<name>A0A971S1P6_9BACT</name>
<feature type="region of interest" description="C" evidence="10">
    <location>
        <begin position="555"/>
        <end position="638"/>
    </location>
</feature>
<keyword evidence="3 10" id="KW-0963">Cytoplasm</keyword>
<dbReference type="SUPFAM" id="SSF55874">
    <property type="entry name" value="ATPase domain of HSP90 chaperone/DNA topoisomerase II/histidine kinase"/>
    <property type="match status" value="1"/>
</dbReference>
<feature type="binding site" evidence="11">
    <location>
        <position position="343"/>
    </location>
    <ligand>
        <name>ATP</name>
        <dbReference type="ChEBI" id="CHEBI:30616"/>
    </ligand>
</feature>
<evidence type="ECO:0000256" key="6">
    <source>
        <dbReference type="ARBA" id="ARBA00023016"/>
    </source>
</evidence>
<comment type="function">
    <text evidence="8 10">Molecular chaperone. Has ATPase activity.</text>
</comment>
<protein>
    <recommendedName>
        <fullName evidence="9 10">Chaperone protein HtpG</fullName>
    </recommendedName>
    <alternativeName>
        <fullName evidence="10">Heat shock protein HtpG</fullName>
    </alternativeName>
    <alternativeName>
        <fullName evidence="10">High temperature protein G</fullName>
    </alternativeName>
</protein>
<feature type="binding site" evidence="11">
    <location>
        <position position="174"/>
    </location>
    <ligand>
        <name>ATP</name>
        <dbReference type="ChEBI" id="CHEBI:30616"/>
    </ligand>
</feature>
<dbReference type="Proteomes" id="UP000777265">
    <property type="component" value="Unassembled WGS sequence"/>
</dbReference>
<keyword evidence="6 10" id="KW-0346">Stress response</keyword>
<feature type="binding site" evidence="11">
    <location>
        <position position="84"/>
    </location>
    <ligand>
        <name>ATP</name>
        <dbReference type="ChEBI" id="CHEBI:30616"/>
    </ligand>
</feature>
<comment type="subcellular location">
    <subcellularLocation>
        <location evidence="1 10">Cytoplasm</location>
    </subcellularLocation>
</comment>
<dbReference type="SUPFAM" id="SSF54211">
    <property type="entry name" value="Ribosomal protein S5 domain 2-like"/>
    <property type="match status" value="1"/>
</dbReference>
<evidence type="ECO:0000256" key="4">
    <source>
        <dbReference type="ARBA" id="ARBA00022741"/>
    </source>
</evidence>
<dbReference type="GO" id="GO:0005524">
    <property type="term" value="F:ATP binding"/>
    <property type="evidence" value="ECO:0007669"/>
    <property type="project" value="UniProtKB-UniRule"/>
</dbReference>
<dbReference type="SUPFAM" id="SSF110942">
    <property type="entry name" value="HSP90 C-terminal domain"/>
    <property type="match status" value="1"/>
</dbReference>
<dbReference type="InterPro" id="IPR019805">
    <property type="entry name" value="Heat_shock_protein_90_CS"/>
</dbReference>
<keyword evidence="5 10" id="KW-0067">ATP-binding</keyword>
<feature type="binding site" evidence="11">
    <location>
        <position position="33"/>
    </location>
    <ligand>
        <name>ATP</name>
        <dbReference type="ChEBI" id="CHEBI:30616"/>
    </ligand>
</feature>
<organism evidence="12 13">
    <name type="scientific">Syntrophorhabdus aromaticivorans</name>
    <dbReference type="NCBI Taxonomy" id="328301"/>
    <lineage>
        <taxon>Bacteria</taxon>
        <taxon>Pseudomonadati</taxon>
        <taxon>Thermodesulfobacteriota</taxon>
        <taxon>Syntrophorhabdia</taxon>
        <taxon>Syntrophorhabdales</taxon>
        <taxon>Syntrophorhabdaceae</taxon>
        <taxon>Syntrophorhabdus</taxon>
    </lineage>
</organism>
<feature type="binding site" evidence="11">
    <location>
        <begin position="122"/>
        <end position="127"/>
    </location>
    <ligand>
        <name>ATP</name>
        <dbReference type="ChEBI" id="CHEBI:30616"/>
    </ligand>
</feature>
<dbReference type="FunFam" id="3.30.565.10:FF:000009">
    <property type="entry name" value="Molecular chaperone HtpG"/>
    <property type="match status" value="1"/>
</dbReference>
<dbReference type="GO" id="GO:0005737">
    <property type="term" value="C:cytoplasm"/>
    <property type="evidence" value="ECO:0007669"/>
    <property type="project" value="UniProtKB-SubCell"/>
</dbReference>
<evidence type="ECO:0000313" key="13">
    <source>
        <dbReference type="Proteomes" id="UP000777265"/>
    </source>
</evidence>
<dbReference type="InterPro" id="IPR020575">
    <property type="entry name" value="Hsp90_N"/>
</dbReference>
<feature type="binding site" evidence="11">
    <location>
        <begin position="99"/>
        <end position="100"/>
    </location>
    <ligand>
        <name>ATP</name>
        <dbReference type="ChEBI" id="CHEBI:30616"/>
    </ligand>
</feature>
<evidence type="ECO:0000256" key="5">
    <source>
        <dbReference type="ARBA" id="ARBA00022840"/>
    </source>
</evidence>
<feature type="binding site" evidence="11">
    <location>
        <position position="37"/>
    </location>
    <ligand>
        <name>ATP</name>
        <dbReference type="ChEBI" id="CHEBI:30616"/>
    </ligand>
</feature>
<keyword evidence="7 10" id="KW-0143">Chaperone</keyword>
<dbReference type="AlphaFoldDB" id="A0A971S1P6"/>
<feature type="region of interest" description="A; substrate-binding" evidence="10">
    <location>
        <begin position="1"/>
        <end position="343"/>
    </location>
</feature>
<dbReference type="PROSITE" id="PS00298">
    <property type="entry name" value="HSP90"/>
    <property type="match status" value="1"/>
</dbReference>
<dbReference type="InterPro" id="IPR036890">
    <property type="entry name" value="HATPase_C_sf"/>
</dbReference>
<evidence type="ECO:0000313" key="12">
    <source>
        <dbReference type="EMBL" id="NLW35749.1"/>
    </source>
</evidence>
<comment type="subunit">
    <text evidence="10">Homodimer.</text>
</comment>
<dbReference type="Gene3D" id="3.30.230.80">
    <property type="match status" value="1"/>
</dbReference>
<dbReference type="InterPro" id="IPR037196">
    <property type="entry name" value="HSP90_C"/>
</dbReference>
<dbReference type="HAMAP" id="MF_00505">
    <property type="entry name" value="HSP90"/>
    <property type="match status" value="1"/>
</dbReference>
<dbReference type="FunFam" id="1.20.120.790:FF:000006">
    <property type="entry name" value="Chaperone protein HtpG"/>
    <property type="match status" value="1"/>
</dbReference>
<dbReference type="Gene3D" id="3.40.50.11260">
    <property type="match status" value="1"/>
</dbReference>
<dbReference type="NCBIfam" id="NF003555">
    <property type="entry name" value="PRK05218.1"/>
    <property type="match status" value="1"/>
</dbReference>